<comment type="caution">
    <text evidence="1">The sequence shown here is derived from an EMBL/GenBank/DDBJ whole genome shotgun (WGS) entry which is preliminary data.</text>
</comment>
<dbReference type="Proteomes" id="UP000283975">
    <property type="component" value="Unassembled WGS sequence"/>
</dbReference>
<proteinExistence type="predicted"/>
<dbReference type="EMBL" id="QSHZ01000007">
    <property type="protein sequence ID" value="RHC56768.1"/>
    <property type="molecule type" value="Genomic_DNA"/>
</dbReference>
<gene>
    <name evidence="1" type="ORF">DW839_08515</name>
</gene>
<protein>
    <recommendedName>
        <fullName evidence="3">Phage tail protein</fullName>
    </recommendedName>
</protein>
<dbReference type="AlphaFoldDB" id="A0A414AXN9"/>
<evidence type="ECO:0000313" key="1">
    <source>
        <dbReference type="EMBL" id="RHC56768.1"/>
    </source>
</evidence>
<evidence type="ECO:0000313" key="2">
    <source>
        <dbReference type="Proteomes" id="UP000283975"/>
    </source>
</evidence>
<organism evidence="1 2">
    <name type="scientific">Enterocloster bolteae</name>
    <dbReference type="NCBI Taxonomy" id="208479"/>
    <lineage>
        <taxon>Bacteria</taxon>
        <taxon>Bacillati</taxon>
        <taxon>Bacillota</taxon>
        <taxon>Clostridia</taxon>
        <taxon>Lachnospirales</taxon>
        <taxon>Lachnospiraceae</taxon>
        <taxon>Enterocloster</taxon>
    </lineage>
</organism>
<evidence type="ECO:0008006" key="3">
    <source>
        <dbReference type="Google" id="ProtNLM"/>
    </source>
</evidence>
<reference evidence="1 2" key="1">
    <citation type="submission" date="2018-08" db="EMBL/GenBank/DDBJ databases">
        <title>A genome reference for cultivated species of the human gut microbiota.</title>
        <authorList>
            <person name="Zou Y."/>
            <person name="Xue W."/>
            <person name="Luo G."/>
        </authorList>
    </citation>
    <scope>NUCLEOTIDE SEQUENCE [LARGE SCALE GENOMIC DNA]</scope>
    <source>
        <strain evidence="1 2">AM35-14</strain>
    </source>
</reference>
<accession>A0A414AXN9</accession>
<name>A0A414AXN9_9FIRM</name>
<sequence>MANEHAIQATGTFVVSKGFRLLTKLAASQGSLQFTRAAVGTGKPPEGYSPESMIGLNAYKIDAEIADYGVQDDMAYITVQVSSDNVTEGFLVTEVGVFAEDPDEGEILYGYMDISTDPTYIYANGSTNRSKFAEFTLYVLVGSVSNVIAAVTPGSIITRDTFTAANLKAIDTHGILGGEAGAETTGQGLIDALTNKLLTEFVTNTVLMERLGTYVLKSKIVNDFLSTDEETVLSGPMGKLLKEQLNVLNTNLINPLLIKTFTYSQSITLAPNGGQEIRIPITVPDGYMFLCVTNVKSNGEIAYSYYTGSVSNVLTCFVGNDRNEQKIIPQGISADVLFMKKWW</sequence>